<dbReference type="EMBL" id="BSTJ01000007">
    <property type="protein sequence ID" value="GLY77365.1"/>
    <property type="molecule type" value="Genomic_DNA"/>
</dbReference>
<gene>
    <name evidence="2" type="ORF">Airi01_056320</name>
</gene>
<name>A0A9W6RP42_9ACTN</name>
<protein>
    <submittedName>
        <fullName evidence="2">Uncharacterized protein</fullName>
    </submittedName>
</protein>
<comment type="caution">
    <text evidence="2">The sequence shown here is derived from an EMBL/GenBank/DDBJ whole genome shotgun (WGS) entry which is preliminary data.</text>
</comment>
<accession>A0A9W6RP42</accession>
<dbReference type="Proteomes" id="UP001165135">
    <property type="component" value="Unassembled WGS sequence"/>
</dbReference>
<evidence type="ECO:0000313" key="3">
    <source>
        <dbReference type="Proteomes" id="UP001165135"/>
    </source>
</evidence>
<reference evidence="2" key="1">
    <citation type="submission" date="2023-03" db="EMBL/GenBank/DDBJ databases">
        <title>Actinoallomurus iriomotensis NBRC 103681.</title>
        <authorList>
            <person name="Ichikawa N."/>
            <person name="Sato H."/>
            <person name="Tonouchi N."/>
        </authorList>
    </citation>
    <scope>NUCLEOTIDE SEQUENCE</scope>
    <source>
        <strain evidence="2">NBRC 103681</strain>
    </source>
</reference>
<proteinExistence type="predicted"/>
<sequence length="90" mass="10023">MTPPATMDPKRLGAIVNKFSGAFIETPEDADLVDRTRMALKSLPDRTVRELDEAISTLALLTKERLAERVESATNNEEEQRLARPGRETA</sequence>
<organism evidence="2 3">
    <name type="scientific">Actinoallomurus iriomotensis</name>
    <dbReference type="NCBI Taxonomy" id="478107"/>
    <lineage>
        <taxon>Bacteria</taxon>
        <taxon>Bacillati</taxon>
        <taxon>Actinomycetota</taxon>
        <taxon>Actinomycetes</taxon>
        <taxon>Streptosporangiales</taxon>
        <taxon>Thermomonosporaceae</taxon>
        <taxon>Actinoallomurus</taxon>
    </lineage>
</organism>
<dbReference type="AlphaFoldDB" id="A0A9W6RP42"/>
<evidence type="ECO:0000313" key="2">
    <source>
        <dbReference type="EMBL" id="GLY77365.1"/>
    </source>
</evidence>
<evidence type="ECO:0000256" key="1">
    <source>
        <dbReference type="SAM" id="MobiDB-lite"/>
    </source>
</evidence>
<dbReference type="RefSeq" id="WP_285626780.1">
    <property type="nucleotide sequence ID" value="NZ_BSTJ01000007.1"/>
</dbReference>
<feature type="compositionally biased region" description="Basic and acidic residues" evidence="1">
    <location>
        <begin position="78"/>
        <end position="90"/>
    </location>
</feature>
<feature type="region of interest" description="Disordered" evidence="1">
    <location>
        <begin position="70"/>
        <end position="90"/>
    </location>
</feature>